<feature type="domain" description="M23ase beta-sheet core" evidence="3">
    <location>
        <begin position="186"/>
        <end position="281"/>
    </location>
</feature>
<dbReference type="SUPFAM" id="SSF51261">
    <property type="entry name" value="Duplicated hybrid motif"/>
    <property type="match status" value="1"/>
</dbReference>
<proteinExistence type="predicted"/>
<dbReference type="EMBL" id="LT899436">
    <property type="protein sequence ID" value="SNR14127.1"/>
    <property type="molecule type" value="Genomic_DNA"/>
</dbReference>
<dbReference type="OrthoDB" id="9814377at2"/>
<dbReference type="InterPro" id="IPR050570">
    <property type="entry name" value="Cell_wall_metabolism_enzyme"/>
</dbReference>
<keyword evidence="2" id="KW-0812">Transmembrane</keyword>
<evidence type="ECO:0000313" key="4">
    <source>
        <dbReference type="EMBL" id="SNR14127.1"/>
    </source>
</evidence>
<evidence type="ECO:0000259" key="3">
    <source>
        <dbReference type="Pfam" id="PF01551"/>
    </source>
</evidence>
<dbReference type="Proteomes" id="UP000215214">
    <property type="component" value="Chromosome TJEJU"/>
</dbReference>
<dbReference type="InterPro" id="IPR011055">
    <property type="entry name" value="Dup_hybrid_motif"/>
</dbReference>
<dbReference type="PANTHER" id="PTHR21666">
    <property type="entry name" value="PEPTIDASE-RELATED"/>
    <property type="match status" value="1"/>
</dbReference>
<organism evidence="4 5">
    <name type="scientific">Tenacibaculum jejuense</name>
    <dbReference type="NCBI Taxonomy" id="584609"/>
    <lineage>
        <taxon>Bacteria</taxon>
        <taxon>Pseudomonadati</taxon>
        <taxon>Bacteroidota</taxon>
        <taxon>Flavobacteriia</taxon>
        <taxon>Flavobacteriales</taxon>
        <taxon>Flavobacteriaceae</taxon>
        <taxon>Tenacibaculum</taxon>
    </lineage>
</organism>
<reference evidence="4 5" key="1">
    <citation type="submission" date="2017-07" db="EMBL/GenBank/DDBJ databases">
        <authorList>
            <person name="Sun Z.S."/>
            <person name="Albrecht U."/>
            <person name="Echele G."/>
            <person name="Lee C.C."/>
        </authorList>
    </citation>
    <scope>NUCLEOTIDE SEQUENCE [LARGE SCALE GENOMIC DNA]</scope>
    <source>
        <strain evidence="5">type strain: KCTC 22618</strain>
    </source>
</reference>
<feature type="transmembrane region" description="Helical" evidence="2">
    <location>
        <begin position="42"/>
        <end position="66"/>
    </location>
</feature>
<gene>
    <name evidence="4" type="ORF">TJEJU_0328</name>
</gene>
<dbReference type="CDD" id="cd12797">
    <property type="entry name" value="M23_peptidase"/>
    <property type="match status" value="1"/>
</dbReference>
<sequence>MAKNKKKPSKLKQKLTDKYRLVVLNEDTFQERFSLKLSRLNVFVFGGIFSILLITLTTFLIAFTSLKEYIPGYSSTKLKKDASRLTYKADSLRIRLAVLEKFTQAIRPVLTGDIKPEAIDSIRNEADKAAIDYEKLEATEQDLQFREEIERKDRYALSAGTANKAKIVFFAPITGNVTQSFNAANKHFAIDIVAKTGTPVKSIADGTVILSGWTAETGYIITVQHANNYVSVYKHNGQLLKQQGDFVKSGEVIASVGSTGELTTGPHLHFELWNNGYPVNPTSYINFQ</sequence>
<keyword evidence="1" id="KW-0732">Signal</keyword>
<evidence type="ECO:0000313" key="5">
    <source>
        <dbReference type="Proteomes" id="UP000215214"/>
    </source>
</evidence>
<keyword evidence="5" id="KW-1185">Reference proteome</keyword>
<keyword evidence="2" id="KW-0472">Membrane</keyword>
<evidence type="ECO:0000256" key="2">
    <source>
        <dbReference type="SAM" id="Phobius"/>
    </source>
</evidence>
<protein>
    <submittedName>
        <fullName evidence="4">Putative membrane peptidase</fullName>
    </submittedName>
</protein>
<accession>A0A238U4Q5</accession>
<dbReference type="RefSeq" id="WP_095068992.1">
    <property type="nucleotide sequence ID" value="NZ_LT899436.1"/>
</dbReference>
<dbReference type="InterPro" id="IPR016047">
    <property type="entry name" value="M23ase_b-sheet_dom"/>
</dbReference>
<dbReference type="AlphaFoldDB" id="A0A238U4Q5"/>
<dbReference type="PANTHER" id="PTHR21666:SF289">
    <property type="entry name" value="L-ALA--D-GLU ENDOPEPTIDASE"/>
    <property type="match status" value="1"/>
</dbReference>
<name>A0A238U4Q5_9FLAO</name>
<evidence type="ECO:0000256" key="1">
    <source>
        <dbReference type="ARBA" id="ARBA00022729"/>
    </source>
</evidence>
<dbReference type="KEGG" id="tje:TJEJU_0328"/>
<dbReference type="GO" id="GO:0004222">
    <property type="term" value="F:metalloendopeptidase activity"/>
    <property type="evidence" value="ECO:0007669"/>
    <property type="project" value="TreeGrafter"/>
</dbReference>
<dbReference type="Gene3D" id="2.70.70.10">
    <property type="entry name" value="Glucose Permease (Domain IIA)"/>
    <property type="match status" value="1"/>
</dbReference>
<dbReference type="Pfam" id="PF01551">
    <property type="entry name" value="Peptidase_M23"/>
    <property type="match status" value="1"/>
</dbReference>
<keyword evidence="2" id="KW-1133">Transmembrane helix</keyword>